<name>A0A9J6QQB0_9FIRM</name>
<feature type="domain" description="PRC-barrel" evidence="1">
    <location>
        <begin position="1"/>
        <end position="80"/>
    </location>
</feature>
<comment type="caution">
    <text evidence="2">The sequence shown here is derived from an EMBL/GenBank/DDBJ whole genome shotgun (WGS) entry which is preliminary data.</text>
</comment>
<protein>
    <submittedName>
        <fullName evidence="2">YlmC/YmxH family sporulation protein</fullName>
    </submittedName>
</protein>
<gene>
    <name evidence="2" type="ORF">OBO34_07480</name>
</gene>
<evidence type="ECO:0000259" key="1">
    <source>
        <dbReference type="Pfam" id="PF05239"/>
    </source>
</evidence>
<dbReference type="InterPro" id="IPR011033">
    <property type="entry name" value="PRC_barrel-like_sf"/>
</dbReference>
<dbReference type="SUPFAM" id="SSF50346">
    <property type="entry name" value="PRC-barrel domain"/>
    <property type="match status" value="1"/>
</dbReference>
<evidence type="ECO:0000313" key="3">
    <source>
        <dbReference type="Proteomes" id="UP001065549"/>
    </source>
</evidence>
<proteinExistence type="predicted"/>
<sequence length="82" mass="9315">MRLSEIGSKEIVDLSKGSSHGQLWDTEMLFERKTGVIKAVLIPSYQSKGPFKASSEQWIQLPWNSIVKIGEDMIIFKSEEDD</sequence>
<reference evidence="2" key="1">
    <citation type="submission" date="2022-09" db="EMBL/GenBank/DDBJ databases">
        <title>Culturomic study of gut microbiota in children with autism spectrum disorder.</title>
        <authorList>
            <person name="Efimov B.A."/>
            <person name="Chaplin A.V."/>
            <person name="Sokolova S.R."/>
            <person name="Pikina A.P."/>
            <person name="Korzhanova M."/>
            <person name="Belova V."/>
            <person name="Korostin D."/>
        </authorList>
    </citation>
    <scope>NUCLEOTIDE SEQUENCE</scope>
    <source>
        <strain evidence="2">ASD5510</strain>
    </source>
</reference>
<dbReference type="PANTHER" id="PTHR40061">
    <property type="entry name" value="SPORULATION PROTEIN YLMC-RELATED"/>
    <property type="match status" value="1"/>
</dbReference>
<dbReference type="Gene3D" id="2.30.30.240">
    <property type="entry name" value="PRC-barrel domain"/>
    <property type="match status" value="1"/>
</dbReference>
<organism evidence="2 3">
    <name type="scientific">Hominibacterium faecale</name>
    <dbReference type="NCBI Taxonomy" id="2839743"/>
    <lineage>
        <taxon>Bacteria</taxon>
        <taxon>Bacillati</taxon>
        <taxon>Bacillota</taxon>
        <taxon>Clostridia</taxon>
        <taxon>Peptostreptococcales</taxon>
        <taxon>Anaerovoracaceae</taxon>
        <taxon>Hominibacterium</taxon>
    </lineage>
</organism>
<evidence type="ECO:0000313" key="2">
    <source>
        <dbReference type="EMBL" id="MCU7378194.1"/>
    </source>
</evidence>
<dbReference type="InterPro" id="IPR027275">
    <property type="entry name" value="PRC-brl_dom"/>
</dbReference>
<dbReference type="PANTHER" id="PTHR40061:SF2">
    <property type="entry name" value="PRC-BARREL DOMAIN-CONTAINING PROTEIN"/>
    <property type="match status" value="1"/>
</dbReference>
<dbReference type="AlphaFoldDB" id="A0A9J6QQB0"/>
<dbReference type="NCBIfam" id="TIGR02888">
    <property type="entry name" value="spore_YlmC_YmxH"/>
    <property type="match status" value="1"/>
</dbReference>
<accession>A0A9J6QQB0</accession>
<keyword evidence="3" id="KW-1185">Reference proteome</keyword>
<dbReference type="Pfam" id="PF05239">
    <property type="entry name" value="PRC"/>
    <property type="match status" value="1"/>
</dbReference>
<dbReference type="InterPro" id="IPR014238">
    <property type="entry name" value="Spore_YlmC/YmxH"/>
</dbReference>
<dbReference type="RefSeq" id="WP_148395734.1">
    <property type="nucleotide sequence ID" value="NZ_JAJAGH010000008.1"/>
</dbReference>
<dbReference type="EMBL" id="JAOSHN010000003">
    <property type="protein sequence ID" value="MCU7378194.1"/>
    <property type="molecule type" value="Genomic_DNA"/>
</dbReference>
<dbReference type="Proteomes" id="UP001065549">
    <property type="component" value="Unassembled WGS sequence"/>
</dbReference>